<name>F4PZ95_CACFS</name>
<reference evidence="2" key="1">
    <citation type="journal article" date="2011" name="Genome Res.">
        <title>Phylogeny-wide analysis of social amoeba genomes highlights ancient origins for complex intercellular communication.</title>
        <authorList>
            <person name="Heidel A.J."/>
            <person name="Lawal H.M."/>
            <person name="Felder M."/>
            <person name="Schilde C."/>
            <person name="Helps N.R."/>
            <person name="Tunggal B."/>
            <person name="Rivero F."/>
            <person name="John U."/>
            <person name="Schleicher M."/>
            <person name="Eichinger L."/>
            <person name="Platzer M."/>
            <person name="Noegel A.A."/>
            <person name="Schaap P."/>
            <person name="Gloeckner G."/>
        </authorList>
    </citation>
    <scope>NUCLEOTIDE SEQUENCE [LARGE SCALE GENOMIC DNA]</scope>
    <source>
        <strain evidence="2">SH3</strain>
    </source>
</reference>
<evidence type="ECO:0000313" key="2">
    <source>
        <dbReference type="Proteomes" id="UP000007797"/>
    </source>
</evidence>
<evidence type="ECO:0000313" key="1">
    <source>
        <dbReference type="EMBL" id="EGG19124.1"/>
    </source>
</evidence>
<dbReference type="SUPFAM" id="SSF140860">
    <property type="entry name" value="Pseudo ankyrin repeat-like"/>
    <property type="match status" value="1"/>
</dbReference>
<dbReference type="Proteomes" id="UP000007797">
    <property type="component" value="Unassembled WGS sequence"/>
</dbReference>
<protein>
    <recommendedName>
        <fullName evidence="3">Ankyrin repeat-containing protein</fullName>
    </recommendedName>
</protein>
<dbReference type="InterPro" id="IPR036770">
    <property type="entry name" value="Ankyrin_rpt-contain_sf"/>
</dbReference>
<sequence length="872" mass="102517">MRIIQNIPYIIPFKSIKGCDDEKCNQTNKEQHDRFIKNVLCNLVLFRKIILVSRKNNADIYYKINQLPNKIGWYLCYGHINLLKERIEREERELILQIINNNTSSSSSSLNSFTIKKDYLFDDHLKWNYKATEYICSFNGQDEQHLELFKYLFEKKPEWFNYEDCFKMAASKGNIEMFKILVNNTVPIKISYDMNECITLAIQGMHPDMALYLLEKINYKLKVTEPFTLNDGLCKHNQSDLIKLARLFVDIVNKNKQYGFTMDKVFRHYFHKLLIPTRDIDTIKYAQCHYESDLSVVEYVYSSLLCTGLPKDIDTDHHIDFIKQVLELISIDFEICDESTTTMVIEEEMDCVEKKKESSDQSNAIYFDSLTQLSTKQSRWYMFIYNMFFYHKVETISGNKELDAPHILKVRVKEEQKVEFVQMVCEKHGWAFIMNYGTLEYVKLAHSLRLVDVNSKFYPKHQDSNQTLAIMQYLHDNNIKPFRDTMVGHCRESDDKVILFLHKHYPQLLHRDQVLDYIKRNGHFYLASAVLALPGPSEIILPQRILPLMCDIKDSTGLNATSLDVLIKLNGYAISYYYDDHFGQESFQLMKQYYNADIHENIKSTYQQQLKISTENNQIHIVEWLLYQQTKYKPSSSTLVNILSQSFNRQYKALYQLIKRYYRDNGKQLDFGLTTWNELASRGDIKTFDKLMTKCTPLREFIQMFISTAIIHNQLAFIKHLYNTQYGTSLEIFAKSISKAIAIDSPMILKYFLDLEHQEEKSQNKSRYEYEFLESNVGALTRSTAKRCLSNGSLSCFKMILDLDYFDLASINLFEELGKSISKNNLSIVNYLVHHGYIVDEDTNNNNNNNNTDQQSDDIPFLKELLLDNKKR</sequence>
<dbReference type="InterPro" id="IPR052050">
    <property type="entry name" value="SecEffector_AnkRepeat"/>
</dbReference>
<organism evidence="1 2">
    <name type="scientific">Cavenderia fasciculata</name>
    <name type="common">Slime mold</name>
    <name type="synonym">Dictyostelium fasciculatum</name>
    <dbReference type="NCBI Taxonomy" id="261658"/>
    <lineage>
        <taxon>Eukaryota</taxon>
        <taxon>Amoebozoa</taxon>
        <taxon>Evosea</taxon>
        <taxon>Eumycetozoa</taxon>
        <taxon>Dictyostelia</taxon>
        <taxon>Acytosteliales</taxon>
        <taxon>Cavenderiaceae</taxon>
        <taxon>Cavenderia</taxon>
    </lineage>
</organism>
<keyword evidence="2" id="KW-1185">Reference proteome</keyword>
<dbReference type="AlphaFoldDB" id="F4PZ95"/>
<proteinExistence type="predicted"/>
<dbReference type="GeneID" id="14871128"/>
<evidence type="ECO:0008006" key="3">
    <source>
        <dbReference type="Google" id="ProtNLM"/>
    </source>
</evidence>
<dbReference type="PANTHER" id="PTHR46586:SF3">
    <property type="entry name" value="ANKYRIN REPEAT-CONTAINING PROTEIN"/>
    <property type="match status" value="1"/>
</dbReference>
<dbReference type="PANTHER" id="PTHR46586">
    <property type="entry name" value="ANKYRIN REPEAT-CONTAINING PROTEIN"/>
    <property type="match status" value="1"/>
</dbReference>
<dbReference type="EMBL" id="GL883016">
    <property type="protein sequence ID" value="EGG19124.1"/>
    <property type="molecule type" value="Genomic_DNA"/>
</dbReference>
<dbReference type="RefSeq" id="XP_004366757.1">
    <property type="nucleotide sequence ID" value="XM_004366700.1"/>
</dbReference>
<accession>F4PZ95</accession>
<dbReference type="Gene3D" id="1.25.40.20">
    <property type="entry name" value="Ankyrin repeat-containing domain"/>
    <property type="match status" value="1"/>
</dbReference>
<dbReference type="KEGG" id="dfa:DFA_02371"/>
<gene>
    <name evidence="1" type="ORF">DFA_02371</name>
</gene>